<dbReference type="EMBL" id="JANAKD010000038">
    <property type="protein sequence ID" value="KAJ3498702.1"/>
    <property type="molecule type" value="Genomic_DNA"/>
</dbReference>
<gene>
    <name evidence="1" type="ORF">NLG97_g923</name>
</gene>
<evidence type="ECO:0000313" key="1">
    <source>
        <dbReference type="EMBL" id="KAJ3498702.1"/>
    </source>
</evidence>
<organism evidence="1 2">
    <name type="scientific">Lecanicillium saksenae</name>
    <dbReference type="NCBI Taxonomy" id="468837"/>
    <lineage>
        <taxon>Eukaryota</taxon>
        <taxon>Fungi</taxon>
        <taxon>Dikarya</taxon>
        <taxon>Ascomycota</taxon>
        <taxon>Pezizomycotina</taxon>
        <taxon>Sordariomycetes</taxon>
        <taxon>Hypocreomycetidae</taxon>
        <taxon>Hypocreales</taxon>
        <taxon>Cordycipitaceae</taxon>
        <taxon>Lecanicillium</taxon>
    </lineage>
</organism>
<accession>A0ACC1R588</accession>
<dbReference type="Proteomes" id="UP001148737">
    <property type="component" value="Unassembled WGS sequence"/>
</dbReference>
<reference evidence="1" key="1">
    <citation type="submission" date="2022-07" db="EMBL/GenBank/DDBJ databases">
        <title>Genome Sequence of Lecanicillium saksenae.</title>
        <authorList>
            <person name="Buettner E."/>
        </authorList>
    </citation>
    <scope>NUCLEOTIDE SEQUENCE</scope>
    <source>
        <strain evidence="1">VT-O1</strain>
    </source>
</reference>
<protein>
    <submittedName>
        <fullName evidence="1">Uncharacterized protein</fullName>
    </submittedName>
</protein>
<sequence length="1656" mass="186479">MNDHRQQDEEARASQPTLYRLNSNQSMSSIFEEVEMAHEELYSGPVAESLPTSVSAFSHRRHRADSTTSFTYYDEQPEEDAYLENSDENSLGGDPAQHGRRHSVGSDLDDIDFAVVDDEDSSADRQYIASDDDYLMRRRSSAHSRLSVHARLLRRDSTATAGSSRLGGRTSQKVYMANEDLTIAIAGFSTSYVGFAAYLFLCLVTGGIAYLVLRWLPRWQVAILGRATPLQNCDWVVVENQWGELAILDVKSQDYGRPVSSVFGASEKLLSYGLDDENDPLLDDLRTLEYRYVRFFYHPIKDRFIVSSGWKDPDWTDVRLVRSGLDSDEKIMREQIFGTNLIDIEQKSLGKLLVDEVLHPFYIFQIASLVLWSMDSYYYYAACIFIMSVGSIAATLLETRATMRRLREISRFECDVRVLRNGFWKYVTSSDLVPGDVYELSDPNLSQFPSDSLLLSGDCIVNESMLTGESVPVSKLPAIDQTLREMNLSASSVSPETARHFLYCGTKIVRARRPQEDLDGDAVALALVVRTGFNTTKGALVRSMLFPKPSGFKFYRDSFRYISVMAGIALIGFTASFVNFIHLKMAWHMIIVRALDLITIVVPPRAASDTYYWHKFCALTVKGKANFLHQPPASQQDGLDVLGVRVVSEETGTFSDVLTQASSFGPVTSTQSSPSLQQAALYTMATCHSLRLVDDELVGDPLDLKMFELTNWSFEEGTQSTGDGEDDESGLAPSTAKPPNGQLELGVLKSFEFVSQLRRASVVVRQFGKKSGDIFVKGAPEAMREICDPESFPADYEELLSYYTHKGYRVIGCATRHIKKLSWIKVQKMTRDEVESGLRFVGFIIFENKLKPSTAPVLKELIDSNIRAVMVTGDNILTAISVARECGLLEKHAHCFVPRFVEGDFQDPTAKLRWESIDGSAFSLDSSTLLPHSTPSETDLSLPYGITNLRNYSLAVSGDVFRWIVDYAPPLVLRRMLVLGGVFARMSPDEKHELVEKLQSIDYSCGFCGDGANDCGALKAADVGISLSEAEASVAAPFTSRVFDIRCVLEVIREGRAALVTSFSCFKYMSLYSAIQFTSVSFLYAKASNLGDFQFLFIDLLLILPIAIFMGWAGPARILHTKRPISGLVSRKVLTPLLGLMAICIAVQAIAYITVREQAWYVPPVIGHDESDIKNSENTALFLVSCFEYIFSGVILNAGPPFRESTTQNWPFIVTVFVSLGITLFMIVGSSKWLNKLMELTKMSWDYKLFLVGLGCLYLGIAWTFEKYAAAPLAKFLGQAKLSATGKQKQRKQYKEILDVLHTDMLQRMNVFRNASMTEWLVDAGYLPVSALRYGARKEIENRLAEINSTSFESAMEKKMTFVDELKRRPIAVETDKANDQHYEVDSCFWQNCLGPRLKYSCSFYENSTSTLEEAELSMLETYVARGGIKDGMKILDLGCGWGSAVLFFAEQFPSSTVTGFSNSETQRQFIQERAERKRLRNVKIITGDVVHHEFEPESYDFVISVELFEHMKNYEKLLAKLSRALKPDGKLFVHLFAHRTTPYHFTDGWMAKHFFTGGTMPSADLLLYFQNDLNLVRQWWISGMHYSRTTEDWRLSMLKNKEKIWPCLVRAYGKDAEVWFNRWQLYFIASSEMFAHAKGSTWGVCHYLFAKPSGK</sequence>
<proteinExistence type="predicted"/>
<comment type="caution">
    <text evidence="1">The sequence shown here is derived from an EMBL/GenBank/DDBJ whole genome shotgun (WGS) entry which is preliminary data.</text>
</comment>
<evidence type="ECO:0000313" key="2">
    <source>
        <dbReference type="Proteomes" id="UP001148737"/>
    </source>
</evidence>
<keyword evidence="2" id="KW-1185">Reference proteome</keyword>
<name>A0ACC1R588_9HYPO</name>